<comment type="caution">
    <text evidence="1">The sequence shown here is derived from an EMBL/GenBank/DDBJ whole genome shotgun (WGS) entry which is preliminary data.</text>
</comment>
<dbReference type="Proteomes" id="UP000601435">
    <property type="component" value="Unassembled WGS sequence"/>
</dbReference>
<gene>
    <name evidence="1" type="ORF">SNEC2469_LOCUS30313</name>
</gene>
<keyword evidence="2" id="KW-1185">Reference proteome</keyword>
<evidence type="ECO:0000313" key="1">
    <source>
        <dbReference type="EMBL" id="CAE7900672.1"/>
    </source>
</evidence>
<accession>A0A813BE85</accession>
<organism evidence="1 2">
    <name type="scientific">Symbiodinium necroappetens</name>
    <dbReference type="NCBI Taxonomy" id="1628268"/>
    <lineage>
        <taxon>Eukaryota</taxon>
        <taxon>Sar</taxon>
        <taxon>Alveolata</taxon>
        <taxon>Dinophyceae</taxon>
        <taxon>Suessiales</taxon>
        <taxon>Symbiodiniaceae</taxon>
        <taxon>Symbiodinium</taxon>
    </lineage>
</organism>
<sequence>MIQPELFAEFVPESSLAAFQRCTSQQQAKHFLQTVLSPALDVISVEKKEVLDARVPVLRLSLRPVLDATEADDEQRVDVCLSPEGWLKAEHFYEKFASSPAAYGVILLLTTWARGVGLVLSSGAQAAAAGAGEAALVPGEWQALLLFLLETDDALQKTVAQCARPSGLRTAKVEARLVQLMDFAQSAARQDCMDLGRLLHAFLAALRNLKEEAVRIEWPIK</sequence>
<dbReference type="AlphaFoldDB" id="A0A813BE85"/>
<name>A0A813BE85_9DINO</name>
<feature type="non-terminal residue" evidence="1">
    <location>
        <position position="1"/>
    </location>
</feature>
<dbReference type="EMBL" id="CAJNJA010070366">
    <property type="protein sequence ID" value="CAE7900672.1"/>
    <property type="molecule type" value="Genomic_DNA"/>
</dbReference>
<proteinExistence type="predicted"/>
<protein>
    <submittedName>
        <fullName evidence="1">Uncharacterized protein</fullName>
    </submittedName>
</protein>
<reference evidence="1" key="1">
    <citation type="submission" date="2021-02" db="EMBL/GenBank/DDBJ databases">
        <authorList>
            <person name="Dougan E. K."/>
            <person name="Rhodes N."/>
            <person name="Thang M."/>
            <person name="Chan C."/>
        </authorList>
    </citation>
    <scope>NUCLEOTIDE SEQUENCE</scope>
</reference>
<evidence type="ECO:0000313" key="2">
    <source>
        <dbReference type="Proteomes" id="UP000601435"/>
    </source>
</evidence>
<dbReference type="OrthoDB" id="423155at2759"/>